<evidence type="ECO:0000256" key="1">
    <source>
        <dbReference type="ARBA" id="ARBA00004651"/>
    </source>
</evidence>
<proteinExistence type="inferred from homology"/>
<evidence type="ECO:0000256" key="2">
    <source>
        <dbReference type="ARBA" id="ARBA00007935"/>
    </source>
</evidence>
<feature type="transmembrane region" description="Helical" evidence="8">
    <location>
        <begin position="203"/>
        <end position="223"/>
    </location>
</feature>
<evidence type="ECO:0000256" key="3">
    <source>
        <dbReference type="ARBA" id="ARBA00022448"/>
    </source>
</evidence>
<dbReference type="GO" id="GO:0005886">
    <property type="term" value="C:plasma membrane"/>
    <property type="evidence" value="ECO:0007669"/>
    <property type="project" value="UniProtKB-SubCell"/>
</dbReference>
<evidence type="ECO:0000256" key="4">
    <source>
        <dbReference type="ARBA" id="ARBA00022475"/>
    </source>
</evidence>
<evidence type="ECO:0000256" key="7">
    <source>
        <dbReference type="ARBA" id="ARBA00023136"/>
    </source>
</evidence>
<gene>
    <name evidence="9" type="ORF">ABHF33_07455</name>
</gene>
<evidence type="ECO:0000256" key="8">
    <source>
        <dbReference type="SAM" id="Phobius"/>
    </source>
</evidence>
<name>A0AAU7FD15_9NEIS</name>
<keyword evidence="3" id="KW-0813">Transport</keyword>
<keyword evidence="5 8" id="KW-0812">Transmembrane</keyword>
<dbReference type="InterPro" id="IPR037294">
    <property type="entry name" value="ABC_BtuC-like"/>
</dbReference>
<evidence type="ECO:0000256" key="5">
    <source>
        <dbReference type="ARBA" id="ARBA00022692"/>
    </source>
</evidence>
<feature type="transmembrane region" description="Helical" evidence="8">
    <location>
        <begin position="293"/>
        <end position="312"/>
    </location>
</feature>
<dbReference type="GO" id="GO:0022857">
    <property type="term" value="F:transmembrane transporter activity"/>
    <property type="evidence" value="ECO:0007669"/>
    <property type="project" value="InterPro"/>
</dbReference>
<evidence type="ECO:0000256" key="6">
    <source>
        <dbReference type="ARBA" id="ARBA00022989"/>
    </source>
</evidence>
<keyword evidence="4" id="KW-1003">Cell membrane</keyword>
<dbReference type="Gene3D" id="1.10.3470.10">
    <property type="entry name" value="ABC transporter involved in vitamin B12 uptake, BtuC"/>
    <property type="match status" value="1"/>
</dbReference>
<dbReference type="SUPFAM" id="SSF81345">
    <property type="entry name" value="ABC transporter involved in vitamin B12 uptake, BtuC"/>
    <property type="match status" value="1"/>
</dbReference>
<feature type="transmembrane region" description="Helical" evidence="8">
    <location>
        <begin position="253"/>
        <end position="281"/>
    </location>
</feature>
<feature type="transmembrane region" description="Helical" evidence="8">
    <location>
        <begin position="132"/>
        <end position="152"/>
    </location>
</feature>
<dbReference type="RefSeq" id="WP_348946362.1">
    <property type="nucleotide sequence ID" value="NZ_CP157355.1"/>
</dbReference>
<dbReference type="EMBL" id="CP157355">
    <property type="protein sequence ID" value="XBM02091.1"/>
    <property type="molecule type" value="Genomic_DNA"/>
</dbReference>
<dbReference type="PANTHER" id="PTHR30472">
    <property type="entry name" value="FERRIC ENTEROBACTIN TRANSPORT SYSTEM PERMEASE PROTEIN"/>
    <property type="match status" value="1"/>
</dbReference>
<dbReference type="InterPro" id="IPR000522">
    <property type="entry name" value="ABC_transptr_permease_BtuC"/>
</dbReference>
<sequence>MSGATLTLASPGLRLLTPLRAVLVLALVLLVLLLLSLSQGAVGIPLQAMPQLVFGEIPADNLEMQLWQSVLLEVRLPRALFAILAGGVLALTGVLAQALFRNPLAEPALVGMVSGGALGAVGVIVLGGGSFLLLAPAAFIGSLITTVCAYHLGRRYPGVAGLLLAGVAINAICFSLIGLFTYLADDTQLRTLTFWNMGSLAGARWSLLAWLAPWLLGLSLLALRYWRGLNALLLGEREALHLGFPIKALRRQLIVLMALLVGPLVAATGGIGFIGLVVPHLVRMVLGADHRSLLPAAILGGACALLAADWLARIVVMPAELPIGIVTSLIGGPFFLYLLLKGRPV</sequence>
<dbReference type="AlphaFoldDB" id="A0AAU7FD15"/>
<protein>
    <submittedName>
        <fullName evidence="9">Iron ABC transporter permease</fullName>
    </submittedName>
</protein>
<dbReference type="CDD" id="cd06550">
    <property type="entry name" value="TM_ABC_iron-siderophores_like"/>
    <property type="match status" value="1"/>
</dbReference>
<comment type="similarity">
    <text evidence="2">Belongs to the binding-protein-dependent transport system permease family. FecCD subfamily.</text>
</comment>
<evidence type="ECO:0000313" key="9">
    <source>
        <dbReference type="EMBL" id="XBM02091.1"/>
    </source>
</evidence>
<accession>A0AAU7FD15</accession>
<reference evidence="9" key="1">
    <citation type="submission" date="2024-05" db="EMBL/GenBank/DDBJ databases">
        <authorList>
            <person name="Yang L."/>
            <person name="Pan L."/>
        </authorList>
    </citation>
    <scope>NUCLEOTIDE SEQUENCE</scope>
    <source>
        <strain evidence="9">FCG-7</strain>
    </source>
</reference>
<dbReference type="PANTHER" id="PTHR30472:SF25">
    <property type="entry name" value="ABC TRANSPORTER PERMEASE PROTEIN MJ0876-RELATED"/>
    <property type="match status" value="1"/>
</dbReference>
<dbReference type="FunFam" id="1.10.3470.10:FF:000001">
    <property type="entry name" value="Vitamin B12 ABC transporter permease BtuC"/>
    <property type="match status" value="1"/>
</dbReference>
<feature type="transmembrane region" description="Helical" evidence="8">
    <location>
        <begin position="319"/>
        <end position="340"/>
    </location>
</feature>
<feature type="transmembrane region" description="Helical" evidence="8">
    <location>
        <begin position="107"/>
        <end position="126"/>
    </location>
</feature>
<keyword evidence="7 8" id="KW-0472">Membrane</keyword>
<dbReference type="KEGG" id="cmav:ABHF33_07455"/>
<dbReference type="GO" id="GO:0033214">
    <property type="term" value="P:siderophore-iron import into cell"/>
    <property type="evidence" value="ECO:0007669"/>
    <property type="project" value="TreeGrafter"/>
</dbReference>
<organism evidence="9">
    <name type="scientific">Chitinibacter mangrovi</name>
    <dbReference type="NCBI Taxonomy" id="3153927"/>
    <lineage>
        <taxon>Bacteria</taxon>
        <taxon>Pseudomonadati</taxon>
        <taxon>Pseudomonadota</taxon>
        <taxon>Betaproteobacteria</taxon>
        <taxon>Neisseriales</taxon>
        <taxon>Chitinibacteraceae</taxon>
        <taxon>Chitinibacter</taxon>
    </lineage>
</organism>
<keyword evidence="6 8" id="KW-1133">Transmembrane helix</keyword>
<comment type="subcellular location">
    <subcellularLocation>
        <location evidence="1">Cell membrane</location>
        <topology evidence="1">Multi-pass membrane protein</topology>
    </subcellularLocation>
</comment>
<feature type="transmembrane region" description="Helical" evidence="8">
    <location>
        <begin position="79"/>
        <end position="100"/>
    </location>
</feature>
<dbReference type="Pfam" id="PF01032">
    <property type="entry name" value="FecCD"/>
    <property type="match status" value="1"/>
</dbReference>
<feature type="transmembrane region" description="Helical" evidence="8">
    <location>
        <begin position="159"/>
        <end position="183"/>
    </location>
</feature>